<keyword evidence="1" id="KW-0472">Membrane</keyword>
<comment type="caution">
    <text evidence="2">The sequence shown here is derived from an EMBL/GenBank/DDBJ whole genome shotgun (WGS) entry which is preliminary data.</text>
</comment>
<dbReference type="RefSeq" id="WP_149300630.1">
    <property type="nucleotide sequence ID" value="NZ_VTWH01000003.1"/>
</dbReference>
<evidence type="ECO:0008006" key="4">
    <source>
        <dbReference type="Google" id="ProtNLM"/>
    </source>
</evidence>
<dbReference type="InterPro" id="IPR037185">
    <property type="entry name" value="EmrE-like"/>
</dbReference>
<accession>A0A5B0DRC7</accession>
<dbReference type="SUPFAM" id="SSF103481">
    <property type="entry name" value="Multidrug resistance efflux transporter EmrE"/>
    <property type="match status" value="1"/>
</dbReference>
<feature type="transmembrane region" description="Helical" evidence="1">
    <location>
        <begin position="97"/>
        <end position="115"/>
    </location>
</feature>
<dbReference type="EMBL" id="VTWH01000003">
    <property type="protein sequence ID" value="KAA0969344.1"/>
    <property type="molecule type" value="Genomic_DNA"/>
</dbReference>
<keyword evidence="3" id="KW-1185">Reference proteome</keyword>
<evidence type="ECO:0000313" key="2">
    <source>
        <dbReference type="EMBL" id="KAA0969344.1"/>
    </source>
</evidence>
<organism evidence="2 3">
    <name type="scientific">Aureimonas fodinaquatilis</name>
    <dbReference type="NCBI Taxonomy" id="2565783"/>
    <lineage>
        <taxon>Bacteria</taxon>
        <taxon>Pseudomonadati</taxon>
        <taxon>Pseudomonadota</taxon>
        <taxon>Alphaproteobacteria</taxon>
        <taxon>Hyphomicrobiales</taxon>
        <taxon>Aurantimonadaceae</taxon>
        <taxon>Aureimonas</taxon>
    </lineage>
</organism>
<dbReference type="Gene3D" id="1.10.3730.20">
    <property type="match status" value="1"/>
</dbReference>
<proteinExistence type="predicted"/>
<feature type="transmembrane region" description="Helical" evidence="1">
    <location>
        <begin position="71"/>
        <end position="91"/>
    </location>
</feature>
<sequence length="118" mass="12512">MTHWTLIFVAAAANVVLNLCLKQTGQSVNPESLKSIIISLLMSPWSWLAGISAVILLTAFVAAVRQYSLSLTYTAVTALAMVALTVVSVALRYESISTTRVAGLTFIIVGLALSARAD</sequence>
<feature type="transmembrane region" description="Helical" evidence="1">
    <location>
        <begin position="46"/>
        <end position="64"/>
    </location>
</feature>
<protein>
    <recommendedName>
        <fullName evidence="4">EamA family transporter</fullName>
    </recommendedName>
</protein>
<evidence type="ECO:0000313" key="3">
    <source>
        <dbReference type="Proteomes" id="UP000324738"/>
    </source>
</evidence>
<keyword evidence="1" id="KW-0812">Transmembrane</keyword>
<evidence type="ECO:0000256" key="1">
    <source>
        <dbReference type="SAM" id="Phobius"/>
    </source>
</evidence>
<name>A0A5B0DRC7_9HYPH</name>
<gene>
    <name evidence="2" type="ORF">FPY71_12365</name>
</gene>
<dbReference type="AlphaFoldDB" id="A0A5B0DRC7"/>
<reference evidence="2 3" key="1">
    <citation type="submission" date="2019-08" db="EMBL/GenBank/DDBJ databases">
        <title>Aureimonas fodiniaquatilis sp. nov., isolated from a coal mine wastewater.</title>
        <authorList>
            <person name="Kim W."/>
        </authorList>
    </citation>
    <scope>NUCLEOTIDE SEQUENCE [LARGE SCALE GENOMIC DNA]</scope>
    <source>
        <strain evidence="2 3">CAU 1482</strain>
    </source>
</reference>
<dbReference type="Proteomes" id="UP000324738">
    <property type="component" value="Unassembled WGS sequence"/>
</dbReference>
<keyword evidence="1" id="KW-1133">Transmembrane helix</keyword>